<evidence type="ECO:0000313" key="11">
    <source>
        <dbReference type="Proteomes" id="UP000258895"/>
    </source>
</evidence>
<organismHost>
    <name type="scientific">Pan troglodytes</name>
    <name type="common">Chimpanzee</name>
    <dbReference type="NCBI Taxonomy" id="9598"/>
</organismHost>
<reference evidence="10 11" key="1">
    <citation type="journal article" date="2001" name="J. Virol.">
        <title>Characterization of a novel simian immunodeficiency virus from guereza colobus monkeys (Colobus guereza) in Cameroon: a new lineage in the nonhuman primate lentivirus family.</title>
        <authorList>
            <person name="Courgnaud V."/>
            <person name="Pourrut X."/>
            <person name="Bibollet-Ruche F."/>
            <person name="Mpoudi-Ngole E."/>
            <person name="Bourgeois A."/>
            <person name="Delaporte E."/>
            <person name="Peeters M."/>
        </authorList>
    </citation>
    <scope>NUCLEOTIDE SEQUENCE [LARGE SCALE GENOMIC DNA]</scope>
    <source>
        <strain evidence="10 11">SIVcolCGU1</strain>
    </source>
</reference>
<gene>
    <name evidence="8 10" type="primary">rev</name>
</gene>
<comment type="subcellular location">
    <subcellularLocation>
        <location evidence="8">Host cytoplasm</location>
    </subcellularLocation>
    <subcellularLocation>
        <location evidence="8">Host nucleus</location>
        <location evidence="8">Host nucleolus</location>
    </subcellularLocation>
</comment>
<dbReference type="Gene3D" id="6.10.140.630">
    <property type="match status" value="1"/>
</dbReference>
<feature type="compositionally biased region" description="Basic residues" evidence="9">
    <location>
        <begin position="45"/>
        <end position="56"/>
    </location>
</feature>
<dbReference type="GO" id="GO:0051028">
    <property type="term" value="P:mRNA transport"/>
    <property type="evidence" value="ECO:0007669"/>
    <property type="project" value="UniProtKB-KW"/>
</dbReference>
<keyword evidence="6 8" id="KW-1035">Host cytoplasm</keyword>
<comment type="function">
    <text evidence="8">Escorts unspliced or incompletely spliced viral pre-mRNAs (late transcripts) out of the nucleus of infected cells. These pre-mRNAs carry a recognition sequence called Rev responsive element (RRE) located in the env gene, that is not present in fully spliced viral mRNAs (early transcripts). This function is essential since most viral proteins are translated from unspliced or partially spliced pre-mRNAs which cannot exit the nucleus by the pathway used by fully processed cellular mRNAs.</text>
</comment>
<dbReference type="Proteomes" id="UP000258895">
    <property type="component" value="Segment"/>
</dbReference>
<keyword evidence="2 8" id="KW-0813">Transport</keyword>
<evidence type="ECO:0000256" key="2">
    <source>
        <dbReference type="ARBA" id="ARBA00022448"/>
    </source>
</evidence>
<dbReference type="GO" id="GO:0030430">
    <property type="term" value="C:host cell cytoplasm"/>
    <property type="evidence" value="ECO:0007669"/>
    <property type="project" value="UniProtKB-SubCell"/>
</dbReference>
<evidence type="ECO:0000256" key="5">
    <source>
        <dbReference type="ARBA" id="ARBA00022884"/>
    </source>
</evidence>
<evidence type="ECO:0000256" key="1">
    <source>
        <dbReference type="ARBA" id="ARBA00020269"/>
    </source>
</evidence>
<dbReference type="EMBL" id="AF301156">
    <property type="protein sequence ID" value="AAK01037.1"/>
    <property type="molecule type" value="Genomic_DNA"/>
</dbReference>
<evidence type="ECO:0000256" key="8">
    <source>
        <dbReference type="RuleBase" id="RU364044"/>
    </source>
</evidence>
<protein>
    <recommendedName>
        <fullName evidence="1 8">Protein Rev</fullName>
    </recommendedName>
    <alternativeName>
        <fullName evidence="7 8">Regulator of expression of viral proteins</fullName>
    </alternativeName>
</protein>
<sequence length="116" mass="13065">MTNAGVRPVAFTVSYAFFQKGWESAIRRIRVLHKHWPRPGVGTARQRRRNTQRARKQQQQILAIDGRVVEQLVASLQQWDPYCPASTSANNLRQEEECLADSSVSIGTQGSKPSDS</sequence>
<evidence type="ECO:0000256" key="7">
    <source>
        <dbReference type="ARBA" id="ARBA00031496"/>
    </source>
</evidence>
<keyword evidence="3 8" id="KW-1048">Host nucleus</keyword>
<dbReference type="GO" id="GO:0003723">
    <property type="term" value="F:RNA binding"/>
    <property type="evidence" value="ECO:0007669"/>
    <property type="project" value="UniProtKB-KW"/>
</dbReference>
<organism evidence="10 11">
    <name type="scientific">Simian immunodeficiency virus</name>
    <name type="common">SIV</name>
    <dbReference type="NCBI Taxonomy" id="11723"/>
    <lineage>
        <taxon>Viruses</taxon>
        <taxon>Riboviria</taxon>
        <taxon>Pararnavirae</taxon>
        <taxon>Artverviricota</taxon>
        <taxon>Revtraviricetes</taxon>
        <taxon>Ortervirales</taxon>
        <taxon>Retroviridae</taxon>
        <taxon>Orthoretrovirinae</taxon>
        <taxon>Lentivirus</taxon>
        <taxon>Lentivirus simimdef</taxon>
    </lineage>
</organism>
<evidence type="ECO:0000256" key="6">
    <source>
        <dbReference type="ARBA" id="ARBA00023200"/>
    </source>
</evidence>
<accession>Q99FH7</accession>
<name>Q99FH7_SIV</name>
<comment type="subunit">
    <text evidence="8">Homomultimer; when bound to the RRE. Multimeric assembly is essential for activity.</text>
</comment>
<keyword evidence="5 8" id="KW-0694">RNA-binding</keyword>
<evidence type="ECO:0000313" key="10">
    <source>
        <dbReference type="EMBL" id="AAK01037.1"/>
    </source>
</evidence>
<evidence type="ECO:0000256" key="3">
    <source>
        <dbReference type="ARBA" id="ARBA00022562"/>
    </source>
</evidence>
<dbReference type="Pfam" id="PF00424">
    <property type="entry name" value="REV"/>
    <property type="match status" value="1"/>
</dbReference>
<evidence type="ECO:0000256" key="4">
    <source>
        <dbReference type="ARBA" id="ARBA00022816"/>
    </source>
</evidence>
<evidence type="ECO:0000256" key="9">
    <source>
        <dbReference type="SAM" id="MobiDB-lite"/>
    </source>
</evidence>
<feature type="region of interest" description="Disordered" evidence="9">
    <location>
        <begin position="38"/>
        <end position="59"/>
    </location>
</feature>
<dbReference type="GO" id="GO:0003700">
    <property type="term" value="F:DNA-binding transcription factor activity"/>
    <property type="evidence" value="ECO:0007669"/>
    <property type="project" value="InterPro"/>
</dbReference>
<organismHost>
    <name type="scientific">Cercopithecidae</name>
    <name type="common">Old World monkeys</name>
    <dbReference type="NCBI Taxonomy" id="9527"/>
</organismHost>
<keyword evidence="4 8" id="KW-0509">mRNA transport</keyword>
<dbReference type="InterPro" id="IPR000625">
    <property type="entry name" value="REV_protein"/>
</dbReference>
<proteinExistence type="predicted"/>
<dbReference type="GO" id="GO:0044196">
    <property type="term" value="C:host cell nucleolus"/>
    <property type="evidence" value="ECO:0007669"/>
    <property type="project" value="UniProtKB-SubCell"/>
</dbReference>